<proteinExistence type="predicted"/>
<feature type="coiled-coil region" evidence="1">
    <location>
        <begin position="28"/>
        <end position="55"/>
    </location>
</feature>
<organism evidence="4">
    <name type="scientific">uncultured Caudovirales phage</name>
    <dbReference type="NCBI Taxonomy" id="2100421"/>
    <lineage>
        <taxon>Viruses</taxon>
        <taxon>Duplodnaviria</taxon>
        <taxon>Heunggongvirae</taxon>
        <taxon>Uroviricota</taxon>
        <taxon>Caudoviricetes</taxon>
        <taxon>Peduoviridae</taxon>
        <taxon>Maltschvirus</taxon>
        <taxon>Maltschvirus maltsch</taxon>
    </lineage>
</organism>
<feature type="coiled-coil region" evidence="1">
    <location>
        <begin position="252"/>
        <end position="283"/>
    </location>
</feature>
<keyword evidence="3" id="KW-0472">Membrane</keyword>
<feature type="coiled-coil region" evidence="1">
    <location>
        <begin position="426"/>
        <end position="453"/>
    </location>
</feature>
<gene>
    <name evidence="4" type="ORF">UFOVP690_12</name>
</gene>
<reference evidence="4" key="1">
    <citation type="submission" date="2020-04" db="EMBL/GenBank/DDBJ databases">
        <authorList>
            <person name="Chiriac C."/>
            <person name="Salcher M."/>
            <person name="Ghai R."/>
            <person name="Kavagutti S V."/>
        </authorList>
    </citation>
    <scope>NUCLEOTIDE SEQUENCE</scope>
</reference>
<sequence>MAEEIIGIKVTTDTAQATQDVQKLDKAFEDTDKSVKSLRTQLKEAQAEVGLMADKFGATSKEAINAAKRAADLKDRIGDAKALTDAFNPDAKFKAVASSLAGVAGGFSALQGAMALFGNENKDVEKALLKVNAAMALSQGLQAVGESVDSFKQLGAVIKSTTTFQELNNAATKTAAAVQKAFGVSVETTSTGFKVLKGAIVATGIGALVVLLGEVINNFDAISKWIKSSPLGALANGVGKLVEQFTDFIGVTSEAERNLEKLSNANKRANEDIENRIKVLKAQGGSEKEIYELGKQRVENELSTLRESLKTKGQLTEEEAKQFRSLKTEQLVLTADYNKKVSDDNAKAAEEAKKKRDEANKQAIEDKKTADKMLLDLQNEKALAEITSEDDKAKKQAEINKNARIAEIDSLKVDTKTKNELKKATEEAYQLEVKDIDDKIKEKRAENDKKFEEELQTALSEARIAKFKEGKEKEVAALDEALVADTKKVLDNADYTEEQKGLLIAALREKYGAEVAEIDTKYEKEANDKEKARLDSIVNNETLSYSARKKGVDDALALNKKLYSEGKITEEDYTKNSKTLADARIEIGKKELAAREDTAGKISSTFKNVAKAIGEQTVAGKAAAVAAATIDTYLSATSAFRALAGIPIVGPVLGAVAAAAAIVAGLKNVKSILAVQTPSVPGGSASPGYVDIPSPGAPATGGGGGSMPSLGSGGTPDLGGGGGGGGATGGGGGGSVRAYVVERDISDAQRREEEIQNRATFE</sequence>
<protein>
    <submittedName>
        <fullName evidence="4">Uncharacterized protein</fullName>
    </submittedName>
</protein>
<feature type="transmembrane region" description="Helical" evidence="3">
    <location>
        <begin position="642"/>
        <end position="666"/>
    </location>
</feature>
<evidence type="ECO:0000313" key="4">
    <source>
        <dbReference type="EMBL" id="CAB4157254.1"/>
    </source>
</evidence>
<evidence type="ECO:0000256" key="1">
    <source>
        <dbReference type="SAM" id="Coils"/>
    </source>
</evidence>
<accession>A0A6J5NPR4</accession>
<keyword evidence="1" id="KW-0175">Coiled coil</keyword>
<feature type="region of interest" description="Disordered" evidence="2">
    <location>
        <begin position="343"/>
        <end position="365"/>
    </location>
</feature>
<keyword evidence="3" id="KW-1133">Transmembrane helix</keyword>
<evidence type="ECO:0000256" key="2">
    <source>
        <dbReference type="SAM" id="MobiDB-lite"/>
    </source>
</evidence>
<evidence type="ECO:0000256" key="3">
    <source>
        <dbReference type="SAM" id="Phobius"/>
    </source>
</evidence>
<feature type="region of interest" description="Disordered" evidence="2">
    <location>
        <begin position="683"/>
        <end position="736"/>
    </location>
</feature>
<keyword evidence="3" id="KW-0812">Transmembrane</keyword>
<dbReference type="EMBL" id="LR796662">
    <property type="protein sequence ID" value="CAB4157254.1"/>
    <property type="molecule type" value="Genomic_DNA"/>
</dbReference>
<feature type="compositionally biased region" description="Gly residues" evidence="2">
    <location>
        <begin position="699"/>
        <end position="735"/>
    </location>
</feature>
<name>A0A6J5NPR4_9CAUD</name>